<dbReference type="InterPro" id="IPR044751">
    <property type="entry name" value="Ion_transp-like_CBS"/>
</dbReference>
<sequence length="438" mass="49041">MITINLILVAVLILLTAFFVAAEFAIVKMRSSKVDQLVAEGRKGALAAKKVTSHLDEYLSACQLGITITALGIGALGEPTVEKILHPVFDSLELSATASYFLSFGIAFAVMTFLHVVVGELAPKTAAIQKAETVTLLFATPLIWFYRIMFPFIWILNGSARVLVGLFGLKPASEHELAHSEEELRIILSESYEGGEINQSEFKYVNNIFEFDNRVAREIMVPRTEMMVISSNQTVEEFLHLAVKERYTRYPVVSDSDKDQVLGLVNVKEILNDVVIDDSIKKKPIDLYMKPIIQVIESIAIHDLLLAMQKKRIHMAVLIDEYGGTAGLVTTEDILEEIVGEIRDEFDEEEQLEIQKVGDHHYKLQAKALIADVNRLLHLDIDNSTIDTIGGWILTQKIDVQVDDSIVYEGYQFTVKDLDGHQIKAIEVVKVEEEHSAE</sequence>
<keyword evidence="7 9" id="KW-0129">CBS domain</keyword>
<comment type="caution">
    <text evidence="14">The sequence shown here is derived from an EMBL/GenBank/DDBJ whole genome shotgun (WGS) entry which is preliminary data.</text>
</comment>
<dbReference type="InterPro" id="IPR005170">
    <property type="entry name" value="Transptr-assoc_dom"/>
</dbReference>
<feature type="transmembrane region" description="Helical" evidence="11">
    <location>
        <begin position="97"/>
        <end position="122"/>
    </location>
</feature>
<keyword evidence="5" id="KW-0677">Repeat</keyword>
<dbReference type="PATRIC" id="fig|284581.3.peg.4755"/>
<dbReference type="EMBL" id="LILC01000016">
    <property type="protein sequence ID" value="KOO44237.1"/>
    <property type="molecule type" value="Genomic_DNA"/>
</dbReference>
<dbReference type="RefSeq" id="WP_053401889.1">
    <property type="nucleotide sequence ID" value="NZ_LILC01000016.1"/>
</dbReference>
<feature type="domain" description="CBS" evidence="12">
    <location>
        <begin position="220"/>
        <end position="282"/>
    </location>
</feature>
<dbReference type="PROSITE" id="PS51846">
    <property type="entry name" value="CNNM"/>
    <property type="match status" value="1"/>
</dbReference>
<name>A0A0M0L038_9BACI</name>
<dbReference type="Gene3D" id="3.30.465.10">
    <property type="match status" value="1"/>
</dbReference>
<dbReference type="InterPro" id="IPR016169">
    <property type="entry name" value="FAD-bd_PCMH_sub2"/>
</dbReference>
<dbReference type="OrthoDB" id="9798188at2"/>
<accession>A0A0M0L038</accession>
<evidence type="ECO:0000256" key="3">
    <source>
        <dbReference type="ARBA" id="ARBA00022475"/>
    </source>
</evidence>
<gene>
    <name evidence="14" type="ORF">AMD01_13170</name>
</gene>
<keyword evidence="15" id="KW-1185">Reference proteome</keyword>
<dbReference type="PROSITE" id="PS51371">
    <property type="entry name" value="CBS"/>
    <property type="match status" value="2"/>
</dbReference>
<evidence type="ECO:0000256" key="2">
    <source>
        <dbReference type="ARBA" id="ARBA00006337"/>
    </source>
</evidence>
<evidence type="ECO:0000259" key="13">
    <source>
        <dbReference type="PROSITE" id="PS51846"/>
    </source>
</evidence>
<feature type="domain" description="CNNM transmembrane" evidence="13">
    <location>
        <begin position="1"/>
        <end position="201"/>
    </location>
</feature>
<evidence type="ECO:0000256" key="4">
    <source>
        <dbReference type="ARBA" id="ARBA00022692"/>
    </source>
</evidence>
<evidence type="ECO:0000256" key="11">
    <source>
        <dbReference type="SAM" id="Phobius"/>
    </source>
</evidence>
<dbReference type="Pfam" id="PF03471">
    <property type="entry name" value="CorC_HlyC"/>
    <property type="match status" value="1"/>
</dbReference>
<dbReference type="Proteomes" id="UP000037558">
    <property type="component" value="Unassembled WGS sequence"/>
</dbReference>
<reference evidence="15" key="1">
    <citation type="submission" date="2015-08" db="EMBL/GenBank/DDBJ databases">
        <title>Fjat-14210 dsm16467.</title>
        <authorList>
            <person name="Liu B."/>
            <person name="Wang J."/>
            <person name="Zhu Y."/>
            <person name="Liu G."/>
            <person name="Chen Q."/>
            <person name="Chen Z."/>
            <person name="Lan J."/>
            <person name="Che J."/>
            <person name="Ge C."/>
            <person name="Shi H."/>
            <person name="Pan Z."/>
            <person name="Liu X."/>
        </authorList>
    </citation>
    <scope>NUCLEOTIDE SEQUENCE [LARGE SCALE GENOMIC DNA]</scope>
    <source>
        <strain evidence="15">DSM 16467</strain>
    </source>
</reference>
<evidence type="ECO:0000259" key="12">
    <source>
        <dbReference type="PROSITE" id="PS51371"/>
    </source>
</evidence>
<dbReference type="Gene3D" id="3.10.580.10">
    <property type="entry name" value="CBS-domain"/>
    <property type="match status" value="1"/>
</dbReference>
<feature type="transmembrane region" description="Helical" evidence="11">
    <location>
        <begin position="134"/>
        <end position="156"/>
    </location>
</feature>
<dbReference type="FunFam" id="3.10.580.10:FF:000002">
    <property type="entry name" value="Magnesium/cobalt efflux protein CorC"/>
    <property type="match status" value="1"/>
</dbReference>
<dbReference type="PANTHER" id="PTHR43099">
    <property type="entry name" value="UPF0053 PROTEIN YRKA"/>
    <property type="match status" value="1"/>
</dbReference>
<comment type="similarity">
    <text evidence="2">Belongs to the UPF0053 family.</text>
</comment>
<dbReference type="GO" id="GO:0005886">
    <property type="term" value="C:plasma membrane"/>
    <property type="evidence" value="ECO:0007669"/>
    <property type="project" value="UniProtKB-SubCell"/>
</dbReference>
<proteinExistence type="inferred from homology"/>
<keyword evidence="8 10" id="KW-0472">Membrane</keyword>
<dbReference type="CDD" id="cd04590">
    <property type="entry name" value="CBS_pair_CorC_HlyC_assoc"/>
    <property type="match status" value="1"/>
</dbReference>
<evidence type="ECO:0000256" key="8">
    <source>
        <dbReference type="ARBA" id="ARBA00023136"/>
    </source>
</evidence>
<dbReference type="SUPFAM" id="SSF56176">
    <property type="entry name" value="FAD-binding/transporter-associated domain-like"/>
    <property type="match status" value="1"/>
</dbReference>
<dbReference type="InterPro" id="IPR002550">
    <property type="entry name" value="CNNM"/>
</dbReference>
<feature type="domain" description="CBS" evidence="12">
    <location>
        <begin position="288"/>
        <end position="345"/>
    </location>
</feature>
<dbReference type="InterPro" id="IPR051676">
    <property type="entry name" value="UPF0053_domain"/>
</dbReference>
<keyword evidence="6 10" id="KW-1133">Transmembrane helix</keyword>
<evidence type="ECO:0000256" key="6">
    <source>
        <dbReference type="ARBA" id="ARBA00022989"/>
    </source>
</evidence>
<evidence type="ECO:0008006" key="16">
    <source>
        <dbReference type="Google" id="ProtNLM"/>
    </source>
</evidence>
<evidence type="ECO:0000256" key="9">
    <source>
        <dbReference type="PROSITE-ProRule" id="PRU00703"/>
    </source>
</evidence>
<comment type="subcellular location">
    <subcellularLocation>
        <location evidence="1">Cell membrane</location>
        <topology evidence="1">Multi-pass membrane protein</topology>
    </subcellularLocation>
</comment>
<evidence type="ECO:0000256" key="10">
    <source>
        <dbReference type="PROSITE-ProRule" id="PRU01193"/>
    </source>
</evidence>
<protein>
    <recommendedName>
        <fullName evidence="16">HlyC/CorC family transporter</fullName>
    </recommendedName>
</protein>
<dbReference type="InterPro" id="IPR036318">
    <property type="entry name" value="FAD-bd_PCMH-like_sf"/>
</dbReference>
<feature type="transmembrane region" description="Helical" evidence="11">
    <location>
        <begin position="6"/>
        <end position="27"/>
    </location>
</feature>
<evidence type="ECO:0000313" key="14">
    <source>
        <dbReference type="EMBL" id="KOO44237.1"/>
    </source>
</evidence>
<organism evidence="14 15">
    <name type="scientific">Priestia koreensis</name>
    <dbReference type="NCBI Taxonomy" id="284581"/>
    <lineage>
        <taxon>Bacteria</taxon>
        <taxon>Bacillati</taxon>
        <taxon>Bacillota</taxon>
        <taxon>Bacilli</taxon>
        <taxon>Bacillales</taxon>
        <taxon>Bacillaceae</taxon>
        <taxon>Priestia</taxon>
    </lineage>
</organism>
<dbReference type="AlphaFoldDB" id="A0A0M0L038"/>
<dbReference type="SMART" id="SM01091">
    <property type="entry name" value="CorC_HlyC"/>
    <property type="match status" value="1"/>
</dbReference>
<dbReference type="PANTHER" id="PTHR43099:SF2">
    <property type="entry name" value="UPF0053 PROTEIN YRKA"/>
    <property type="match status" value="1"/>
</dbReference>
<evidence type="ECO:0000256" key="1">
    <source>
        <dbReference type="ARBA" id="ARBA00004651"/>
    </source>
</evidence>
<evidence type="ECO:0000256" key="7">
    <source>
        <dbReference type="ARBA" id="ARBA00023122"/>
    </source>
</evidence>
<evidence type="ECO:0000313" key="15">
    <source>
        <dbReference type="Proteomes" id="UP000037558"/>
    </source>
</evidence>
<dbReference type="Pfam" id="PF01595">
    <property type="entry name" value="CNNM"/>
    <property type="match status" value="1"/>
</dbReference>
<evidence type="ECO:0000256" key="5">
    <source>
        <dbReference type="ARBA" id="ARBA00022737"/>
    </source>
</evidence>
<dbReference type="InterPro" id="IPR046342">
    <property type="entry name" value="CBS_dom_sf"/>
</dbReference>
<dbReference type="GO" id="GO:0050660">
    <property type="term" value="F:flavin adenine dinucleotide binding"/>
    <property type="evidence" value="ECO:0007669"/>
    <property type="project" value="InterPro"/>
</dbReference>
<keyword evidence="4 10" id="KW-0812">Transmembrane</keyword>
<dbReference type="InterPro" id="IPR000644">
    <property type="entry name" value="CBS_dom"/>
</dbReference>
<dbReference type="SUPFAM" id="SSF54631">
    <property type="entry name" value="CBS-domain pair"/>
    <property type="match status" value="1"/>
</dbReference>
<keyword evidence="3" id="KW-1003">Cell membrane</keyword>
<dbReference type="Pfam" id="PF00571">
    <property type="entry name" value="CBS"/>
    <property type="match status" value="2"/>
</dbReference>